<dbReference type="SUPFAM" id="SSF52283">
    <property type="entry name" value="Formate/glycerate dehydrogenase catalytic domain-like"/>
    <property type="match status" value="1"/>
</dbReference>
<feature type="domain" description="D-isomer specific 2-hydroxyacid dehydrogenase catalytic" evidence="4">
    <location>
        <begin position="24"/>
        <end position="300"/>
    </location>
</feature>
<evidence type="ECO:0000259" key="4">
    <source>
        <dbReference type="Pfam" id="PF00389"/>
    </source>
</evidence>
<evidence type="ECO:0000259" key="5">
    <source>
        <dbReference type="Pfam" id="PF02826"/>
    </source>
</evidence>
<dbReference type="Gene3D" id="3.40.50.720">
    <property type="entry name" value="NAD(P)-binding Rossmann-like Domain"/>
    <property type="match status" value="2"/>
</dbReference>
<keyword evidence="3" id="KW-0520">NAD</keyword>
<dbReference type="GO" id="GO:0051287">
    <property type="term" value="F:NAD binding"/>
    <property type="evidence" value="ECO:0007669"/>
    <property type="project" value="InterPro"/>
</dbReference>
<dbReference type="Pfam" id="PF02826">
    <property type="entry name" value="2-Hacid_dh_C"/>
    <property type="match status" value="1"/>
</dbReference>
<feature type="domain" description="D-isomer specific 2-hydroxyacid dehydrogenase NAD-binding" evidence="5">
    <location>
        <begin position="117"/>
        <end position="288"/>
    </location>
</feature>
<feature type="non-terminal residue" evidence="6">
    <location>
        <position position="1"/>
    </location>
</feature>
<comment type="similarity">
    <text evidence="1">Belongs to the D-isomer specific 2-hydroxyacid dehydrogenase family.</text>
</comment>
<dbReference type="GO" id="GO:0006564">
    <property type="term" value="P:L-serine biosynthetic process"/>
    <property type="evidence" value="ECO:0007669"/>
    <property type="project" value="UniProtKB-ARBA"/>
</dbReference>
<dbReference type="PROSITE" id="PS00670">
    <property type="entry name" value="D_2_HYDROXYACID_DH_2"/>
    <property type="match status" value="1"/>
</dbReference>
<dbReference type="FunFam" id="3.40.50.720:FF:000041">
    <property type="entry name" value="D-3-phosphoglycerate dehydrogenase"/>
    <property type="match status" value="1"/>
</dbReference>
<dbReference type="PANTHER" id="PTHR10996">
    <property type="entry name" value="2-HYDROXYACID DEHYDROGENASE-RELATED"/>
    <property type="match status" value="1"/>
</dbReference>
<protein>
    <recommendedName>
        <fullName evidence="7">Phosphoglycerate dehydrogenase</fullName>
    </recommendedName>
</protein>
<dbReference type="CDD" id="cd12172">
    <property type="entry name" value="PGDH_like_2"/>
    <property type="match status" value="1"/>
</dbReference>
<evidence type="ECO:0000256" key="3">
    <source>
        <dbReference type="ARBA" id="ARBA00023027"/>
    </source>
</evidence>
<organism evidence="6">
    <name type="scientific">marine metagenome</name>
    <dbReference type="NCBI Taxonomy" id="408172"/>
    <lineage>
        <taxon>unclassified sequences</taxon>
        <taxon>metagenomes</taxon>
        <taxon>ecological metagenomes</taxon>
    </lineage>
</organism>
<feature type="non-terminal residue" evidence="6">
    <location>
        <position position="309"/>
    </location>
</feature>
<dbReference type="PROSITE" id="PS00671">
    <property type="entry name" value="D_2_HYDROXYACID_DH_3"/>
    <property type="match status" value="1"/>
</dbReference>
<evidence type="ECO:0000313" key="6">
    <source>
        <dbReference type="EMBL" id="SVC98230.1"/>
    </source>
</evidence>
<dbReference type="InterPro" id="IPR029753">
    <property type="entry name" value="D-isomer_DH_CS"/>
</dbReference>
<dbReference type="EMBL" id="UINC01122428">
    <property type="protein sequence ID" value="SVC98230.1"/>
    <property type="molecule type" value="Genomic_DNA"/>
</dbReference>
<keyword evidence="2" id="KW-0560">Oxidoreductase</keyword>
<dbReference type="InterPro" id="IPR006140">
    <property type="entry name" value="D-isomer_DH_NAD-bd"/>
</dbReference>
<evidence type="ECO:0000256" key="1">
    <source>
        <dbReference type="ARBA" id="ARBA00005854"/>
    </source>
</evidence>
<reference evidence="6" key="1">
    <citation type="submission" date="2018-05" db="EMBL/GenBank/DDBJ databases">
        <authorList>
            <person name="Lanie J.A."/>
            <person name="Ng W.-L."/>
            <person name="Kazmierczak K.M."/>
            <person name="Andrzejewski T.M."/>
            <person name="Davidsen T.M."/>
            <person name="Wayne K.J."/>
            <person name="Tettelin H."/>
            <person name="Glass J.I."/>
            <person name="Rusch D."/>
            <person name="Podicherti R."/>
            <person name="Tsui H.-C.T."/>
            <person name="Winkler M.E."/>
        </authorList>
    </citation>
    <scope>NUCLEOTIDE SEQUENCE</scope>
</reference>
<accession>A0A382RLD9</accession>
<proteinExistence type="inferred from homology"/>
<dbReference type="AlphaFoldDB" id="A0A382RLD9"/>
<dbReference type="SUPFAM" id="SSF51735">
    <property type="entry name" value="NAD(P)-binding Rossmann-fold domains"/>
    <property type="match status" value="1"/>
</dbReference>
<evidence type="ECO:0008006" key="7">
    <source>
        <dbReference type="Google" id="ProtNLM"/>
    </source>
</evidence>
<gene>
    <name evidence="6" type="ORF">METZ01_LOCUS351084</name>
</gene>
<dbReference type="InterPro" id="IPR050223">
    <property type="entry name" value="D-isomer_2-hydroxyacid_DH"/>
</dbReference>
<sequence length="309" mass="33608">MSPNGDTRVSVCSRSFSANPILRQEVLARYRSVDFNESGERLDGERLVEFLRGHQKAIVGLEVIDGDLLDRVPELRVISKYGVGLDTLDLQAMAERGVRLGWTPGVNSRSVAELVLGVAISLLRHLSVLVPEVRLGEWRQPVGRCLSGKTVGIIGWGAVGRELAVLLTPFSCEILLNDVRVVDTKSLGPQIKVSTVDELLVNADVVTLHIPLGPRTAGFLDRQRMSLMKETAILINTSRGGVVDEDCLASMLREGRIAGASCDVFEHEPPKGSELLRLPNFLPTPHIGGSTEESYMAMGRAPILGLDDN</sequence>
<dbReference type="GO" id="GO:0004617">
    <property type="term" value="F:phosphoglycerate dehydrogenase activity"/>
    <property type="evidence" value="ECO:0007669"/>
    <property type="project" value="UniProtKB-ARBA"/>
</dbReference>
<dbReference type="Pfam" id="PF00389">
    <property type="entry name" value="2-Hacid_dh"/>
    <property type="match status" value="1"/>
</dbReference>
<name>A0A382RLD9_9ZZZZ</name>
<dbReference type="InterPro" id="IPR036291">
    <property type="entry name" value="NAD(P)-bd_dom_sf"/>
</dbReference>
<dbReference type="GO" id="GO:0047545">
    <property type="term" value="F:(S)-2-hydroxyglutarate dehydrogenase activity"/>
    <property type="evidence" value="ECO:0007669"/>
    <property type="project" value="UniProtKB-ARBA"/>
</dbReference>
<dbReference type="InterPro" id="IPR006139">
    <property type="entry name" value="D-isomer_2_OHA_DH_cat_dom"/>
</dbReference>
<evidence type="ECO:0000256" key="2">
    <source>
        <dbReference type="ARBA" id="ARBA00023002"/>
    </source>
</evidence>